<dbReference type="InterPro" id="IPR001902">
    <property type="entry name" value="SLC26A/SulP_fam"/>
</dbReference>
<evidence type="ECO:0000313" key="8">
    <source>
        <dbReference type="Proteomes" id="UP001221898"/>
    </source>
</evidence>
<dbReference type="GO" id="GO:0016020">
    <property type="term" value="C:membrane"/>
    <property type="evidence" value="ECO:0007669"/>
    <property type="project" value="UniProtKB-SubCell"/>
</dbReference>
<dbReference type="AlphaFoldDB" id="A0AAD7RHE2"/>
<dbReference type="Proteomes" id="UP001221898">
    <property type="component" value="Unassembled WGS sequence"/>
</dbReference>
<evidence type="ECO:0000313" key="7">
    <source>
        <dbReference type="EMBL" id="KAJ8384170.1"/>
    </source>
</evidence>
<keyword evidence="3" id="KW-1133">Transmembrane helix</keyword>
<feature type="domain" description="SLC26A/SulP transporter" evidence="6">
    <location>
        <begin position="81"/>
        <end position="134"/>
    </location>
</feature>
<evidence type="ECO:0000259" key="6">
    <source>
        <dbReference type="Pfam" id="PF00916"/>
    </source>
</evidence>
<reference evidence="7" key="1">
    <citation type="journal article" date="2023" name="Science">
        <title>Genome structures resolve the early diversification of teleost fishes.</title>
        <authorList>
            <person name="Parey E."/>
            <person name="Louis A."/>
            <person name="Montfort J."/>
            <person name="Bouchez O."/>
            <person name="Roques C."/>
            <person name="Iampietro C."/>
            <person name="Lluch J."/>
            <person name="Castinel A."/>
            <person name="Donnadieu C."/>
            <person name="Desvignes T."/>
            <person name="Floi Bucao C."/>
            <person name="Jouanno E."/>
            <person name="Wen M."/>
            <person name="Mejri S."/>
            <person name="Dirks R."/>
            <person name="Jansen H."/>
            <person name="Henkel C."/>
            <person name="Chen W.J."/>
            <person name="Zahm M."/>
            <person name="Cabau C."/>
            <person name="Klopp C."/>
            <person name="Thompson A.W."/>
            <person name="Robinson-Rechavi M."/>
            <person name="Braasch I."/>
            <person name="Lecointre G."/>
            <person name="Bobe J."/>
            <person name="Postlethwait J.H."/>
            <person name="Berthelot C."/>
            <person name="Roest Crollius H."/>
            <person name="Guiguen Y."/>
        </authorList>
    </citation>
    <scope>NUCLEOTIDE SEQUENCE</scope>
    <source>
        <strain evidence="7">NC1722</strain>
    </source>
</reference>
<keyword evidence="4" id="KW-0472">Membrane</keyword>
<name>A0AAD7RHE2_9TELE</name>
<evidence type="ECO:0000256" key="5">
    <source>
        <dbReference type="SAM" id="MobiDB-lite"/>
    </source>
</evidence>
<sequence>MSRDRLPLIGSSGRTAVIKPTHSGLQRPPQSMRRKHAPPALTSTGHPDTMTPWEGLSLSEFIVKEKGEDNRRRGLTDCAAGDLVSGLSVGIMHLPQGMAKALLAKVPPVFGLYSSFNCTLVYIFGTSRHISVDGSVVAEDWRCVSLAPSPAGEGLYYCNHPSRHHAAAPAHRHQDSDTQGSGPLQSLEFPWQC</sequence>
<dbReference type="PANTHER" id="PTHR11814">
    <property type="entry name" value="SULFATE TRANSPORTER"/>
    <property type="match status" value="1"/>
</dbReference>
<organism evidence="7 8">
    <name type="scientific">Aldrovandia affinis</name>
    <dbReference type="NCBI Taxonomy" id="143900"/>
    <lineage>
        <taxon>Eukaryota</taxon>
        <taxon>Metazoa</taxon>
        <taxon>Chordata</taxon>
        <taxon>Craniata</taxon>
        <taxon>Vertebrata</taxon>
        <taxon>Euteleostomi</taxon>
        <taxon>Actinopterygii</taxon>
        <taxon>Neopterygii</taxon>
        <taxon>Teleostei</taxon>
        <taxon>Notacanthiformes</taxon>
        <taxon>Halosauridae</taxon>
        <taxon>Aldrovandia</taxon>
    </lineage>
</organism>
<comment type="subcellular location">
    <subcellularLocation>
        <location evidence="1">Membrane</location>
        <topology evidence="1">Multi-pass membrane protein</topology>
    </subcellularLocation>
</comment>
<keyword evidence="2" id="KW-0812">Transmembrane</keyword>
<dbReference type="InterPro" id="IPR011547">
    <property type="entry name" value="SLC26A/SulP_dom"/>
</dbReference>
<evidence type="ECO:0000256" key="2">
    <source>
        <dbReference type="ARBA" id="ARBA00022692"/>
    </source>
</evidence>
<dbReference type="GO" id="GO:0055085">
    <property type="term" value="P:transmembrane transport"/>
    <property type="evidence" value="ECO:0007669"/>
    <property type="project" value="InterPro"/>
</dbReference>
<feature type="region of interest" description="Disordered" evidence="5">
    <location>
        <begin position="1"/>
        <end position="49"/>
    </location>
</feature>
<evidence type="ECO:0000256" key="1">
    <source>
        <dbReference type="ARBA" id="ARBA00004141"/>
    </source>
</evidence>
<gene>
    <name evidence="7" type="ORF">AAFF_G00207880</name>
</gene>
<protein>
    <recommendedName>
        <fullName evidence="6">SLC26A/SulP transporter domain-containing protein</fullName>
    </recommendedName>
</protein>
<proteinExistence type="predicted"/>
<evidence type="ECO:0000256" key="3">
    <source>
        <dbReference type="ARBA" id="ARBA00022989"/>
    </source>
</evidence>
<dbReference type="EMBL" id="JAINUG010000277">
    <property type="protein sequence ID" value="KAJ8384170.1"/>
    <property type="molecule type" value="Genomic_DNA"/>
</dbReference>
<comment type="caution">
    <text evidence="7">The sequence shown here is derived from an EMBL/GenBank/DDBJ whole genome shotgun (WGS) entry which is preliminary data.</text>
</comment>
<keyword evidence="8" id="KW-1185">Reference proteome</keyword>
<accession>A0AAD7RHE2</accession>
<dbReference type="Pfam" id="PF00916">
    <property type="entry name" value="Sulfate_transp"/>
    <property type="match status" value="1"/>
</dbReference>
<evidence type="ECO:0000256" key="4">
    <source>
        <dbReference type="ARBA" id="ARBA00023136"/>
    </source>
</evidence>